<protein>
    <recommendedName>
        <fullName evidence="4">TonB C-terminal domain-containing protein</fullName>
    </recommendedName>
</protein>
<keyword evidence="3" id="KW-1185">Reference proteome</keyword>
<name>A0ABV7D390_9PROT</name>
<evidence type="ECO:0000313" key="3">
    <source>
        <dbReference type="Proteomes" id="UP001595444"/>
    </source>
</evidence>
<sequence length="365" mass="41957">MKFILMYITVFACSSFALANDPAALQAKIDTNQKAYVEAESLRNKAVAFLLAGKIYKDATSLYKNTPHQYAPFVFLYAKAAATYREPVALSLFTDAIDLYQTAFGAGAAENLDPLLYAAAEATSRNETDQAYEWYKAVRVLLQRHFPNGSFYEARYKMGMAVLYRQAHDPRAIIEAHESIKLLEKFKDPANTYQIATLYYELAETEWDRHETMLAKDAYEKSAALFTDYDTKERRLLTIYSRLIDINYTLQNTAAVCENIIKFITFRPWANRYPAYDPSTRYTTWMRGRYLAEVSFTMTIGPDCKAHDIDISTLKGNDINQQQVESWLKEMFFFPGDLKNTAITAPVPYDATWRIFDISMLQNNR</sequence>
<gene>
    <name evidence="2" type="ORF">ACFOKA_06945</name>
</gene>
<evidence type="ECO:0000313" key="2">
    <source>
        <dbReference type="EMBL" id="MFC3051633.1"/>
    </source>
</evidence>
<reference evidence="3" key="1">
    <citation type="journal article" date="2019" name="Int. J. Syst. Evol. Microbiol.">
        <title>The Global Catalogue of Microorganisms (GCM) 10K type strain sequencing project: providing services to taxonomists for standard genome sequencing and annotation.</title>
        <authorList>
            <consortium name="The Broad Institute Genomics Platform"/>
            <consortium name="The Broad Institute Genome Sequencing Center for Infectious Disease"/>
            <person name="Wu L."/>
            <person name="Ma J."/>
        </authorList>
    </citation>
    <scope>NUCLEOTIDE SEQUENCE [LARGE SCALE GENOMIC DNA]</scope>
    <source>
        <strain evidence="3">KCTC 62164</strain>
    </source>
</reference>
<dbReference type="Proteomes" id="UP001595444">
    <property type="component" value="Unassembled WGS sequence"/>
</dbReference>
<dbReference type="EMBL" id="JBHRSL010000004">
    <property type="protein sequence ID" value="MFC3051633.1"/>
    <property type="molecule type" value="Genomic_DNA"/>
</dbReference>
<dbReference type="RefSeq" id="WP_194215107.1">
    <property type="nucleotide sequence ID" value="NZ_CP061205.1"/>
</dbReference>
<keyword evidence="1" id="KW-0732">Signal</keyword>
<feature type="chain" id="PRO_5046633995" description="TonB C-terminal domain-containing protein" evidence="1">
    <location>
        <begin position="20"/>
        <end position="365"/>
    </location>
</feature>
<feature type="signal peptide" evidence="1">
    <location>
        <begin position="1"/>
        <end position="19"/>
    </location>
</feature>
<organism evidence="2 3">
    <name type="scientific">Kordiimonas pumila</name>
    <dbReference type="NCBI Taxonomy" id="2161677"/>
    <lineage>
        <taxon>Bacteria</taxon>
        <taxon>Pseudomonadati</taxon>
        <taxon>Pseudomonadota</taxon>
        <taxon>Alphaproteobacteria</taxon>
        <taxon>Kordiimonadales</taxon>
        <taxon>Kordiimonadaceae</taxon>
        <taxon>Kordiimonas</taxon>
    </lineage>
</organism>
<accession>A0ABV7D390</accession>
<evidence type="ECO:0008006" key="4">
    <source>
        <dbReference type="Google" id="ProtNLM"/>
    </source>
</evidence>
<evidence type="ECO:0000256" key="1">
    <source>
        <dbReference type="SAM" id="SignalP"/>
    </source>
</evidence>
<proteinExistence type="predicted"/>
<comment type="caution">
    <text evidence="2">The sequence shown here is derived from an EMBL/GenBank/DDBJ whole genome shotgun (WGS) entry which is preliminary data.</text>
</comment>